<dbReference type="Gene3D" id="2.40.160.20">
    <property type="match status" value="1"/>
</dbReference>
<protein>
    <recommendedName>
        <fullName evidence="3">Lipid A 3-O-deacylase (PagL)</fullName>
    </recommendedName>
</protein>
<evidence type="ECO:0008006" key="3">
    <source>
        <dbReference type="Google" id="ProtNLM"/>
    </source>
</evidence>
<evidence type="ECO:0000313" key="2">
    <source>
        <dbReference type="Proteomes" id="UP000781958"/>
    </source>
</evidence>
<keyword evidence="2" id="KW-1185">Reference proteome</keyword>
<dbReference type="Pfam" id="PF09411">
    <property type="entry name" value="PagL"/>
    <property type="match status" value="1"/>
</dbReference>
<reference evidence="1 2" key="1">
    <citation type="submission" date="2021-03" db="EMBL/GenBank/DDBJ databases">
        <title>Genomic Encyclopedia of Type Strains, Phase III (KMG-III): the genomes of soil and plant-associated and newly described type strains.</title>
        <authorList>
            <person name="Whitman W."/>
        </authorList>
    </citation>
    <scope>NUCLEOTIDE SEQUENCE [LARGE SCALE GENOMIC DNA]</scope>
    <source>
        <strain evidence="1 2">IMMIB AFH-6</strain>
    </source>
</reference>
<dbReference type="RefSeq" id="WP_209766152.1">
    <property type="nucleotide sequence ID" value="NZ_JAGINP010000006.1"/>
</dbReference>
<proteinExistence type="predicted"/>
<evidence type="ECO:0000313" key="1">
    <source>
        <dbReference type="EMBL" id="MBP2292273.1"/>
    </source>
</evidence>
<dbReference type="InterPro" id="IPR018550">
    <property type="entry name" value="Lipid-A_deacylase-rel"/>
</dbReference>
<dbReference type="EMBL" id="JAGINP010000006">
    <property type="protein sequence ID" value="MBP2292273.1"/>
    <property type="molecule type" value="Genomic_DNA"/>
</dbReference>
<comment type="caution">
    <text evidence="1">The sequence shown here is derived from an EMBL/GenBank/DDBJ whole genome shotgun (WGS) entry which is preliminary data.</text>
</comment>
<accession>A0ABS4SI82</accession>
<gene>
    <name evidence="1" type="ORF">J2851_002043</name>
</gene>
<name>A0ABS4SI82_9PROT</name>
<dbReference type="Proteomes" id="UP000781958">
    <property type="component" value="Unassembled WGS sequence"/>
</dbReference>
<organism evidence="1 2">
    <name type="scientific">Azospirillum rugosum</name>
    <dbReference type="NCBI Taxonomy" id="416170"/>
    <lineage>
        <taxon>Bacteria</taxon>
        <taxon>Pseudomonadati</taxon>
        <taxon>Pseudomonadota</taxon>
        <taxon>Alphaproteobacteria</taxon>
        <taxon>Rhodospirillales</taxon>
        <taxon>Azospirillaceae</taxon>
        <taxon>Azospirillum</taxon>
    </lineage>
</organism>
<sequence length="169" mass="18483">MPFAGRVHAASSPDLVSFGVGAYDSIVFQESTDTPRNRSLDLRLEYRFGYSLLPFTEPYAQIHPWLGVETTIDGMLYGGGGFLADLKLGPVVVTPSVGLGFWRRGGSKNLGSALEFRSQIEVGYEFDNQMRVSAYLSHISNAGITRKNPGVNTAGGYLHIPFKTLFSGW</sequence>